<dbReference type="Proteomes" id="UP001293791">
    <property type="component" value="Unassembled WGS sequence"/>
</dbReference>
<accession>A0ABU5L983</accession>
<proteinExistence type="predicted"/>
<dbReference type="EMBL" id="JARGYT010000089">
    <property type="protein sequence ID" value="MDZ5762686.1"/>
    <property type="molecule type" value="Genomic_DNA"/>
</dbReference>
<dbReference type="InterPro" id="IPR055804">
    <property type="entry name" value="DUF7380"/>
</dbReference>
<dbReference type="RefSeq" id="WP_322498134.1">
    <property type="nucleotide sequence ID" value="NZ_JARGYT010000089.1"/>
</dbReference>
<evidence type="ECO:0000313" key="2">
    <source>
        <dbReference type="EMBL" id="MDZ5762686.1"/>
    </source>
</evidence>
<name>A0ABU5L983_9RICK</name>
<evidence type="ECO:0000313" key="3">
    <source>
        <dbReference type="Proteomes" id="UP001293791"/>
    </source>
</evidence>
<protein>
    <recommendedName>
        <fullName evidence="1">DUF7380 domain-containing protein</fullName>
    </recommendedName>
</protein>
<evidence type="ECO:0000259" key="1">
    <source>
        <dbReference type="Pfam" id="PF24098"/>
    </source>
</evidence>
<sequence length="166" mass="19386">MQKSLYEQLKTYINIFPIQDYINDPDPLLTIGGTRPDLLDSDSKCDEEVKDLIIQRYFHVMMPFIWGSDNEEFTPSYQWSCGSRSWLPEDMDEHELGRMKQLLEDIIQDQECYFLKPYLQARIAHLIISNSIEKKKGKYALSAVDAYVSIASSMINEMYKKIIGKN</sequence>
<organism evidence="2 3">
    <name type="scientific">Candidatus Cyrtobacter comes</name>
    <dbReference type="NCBI Taxonomy" id="675776"/>
    <lineage>
        <taxon>Bacteria</taxon>
        <taxon>Pseudomonadati</taxon>
        <taxon>Pseudomonadota</taxon>
        <taxon>Alphaproteobacteria</taxon>
        <taxon>Rickettsiales</taxon>
        <taxon>Candidatus Midichloriaceae</taxon>
        <taxon>Candidatus Cyrtobacter</taxon>
    </lineage>
</organism>
<comment type="caution">
    <text evidence="2">The sequence shown here is derived from an EMBL/GenBank/DDBJ whole genome shotgun (WGS) entry which is preliminary data.</text>
</comment>
<keyword evidence="3" id="KW-1185">Reference proteome</keyword>
<reference evidence="2 3" key="1">
    <citation type="submission" date="2023-02" db="EMBL/GenBank/DDBJ databases">
        <title>Host association and intracellularity evolved multiple times independently in the Rickettsiales.</title>
        <authorList>
            <person name="Castelli M."/>
            <person name="Nardi T."/>
            <person name="Gammuto L."/>
            <person name="Bellinzona G."/>
            <person name="Sabaneyeva E."/>
            <person name="Potekhin A."/>
            <person name="Serra V."/>
            <person name="Petroni G."/>
            <person name="Sassera D."/>
        </authorList>
    </citation>
    <scope>NUCLEOTIDE SEQUENCE [LARGE SCALE GENOMIC DNA]</scope>
    <source>
        <strain evidence="2 3">BOD18</strain>
    </source>
</reference>
<dbReference type="Pfam" id="PF24098">
    <property type="entry name" value="DUF7380"/>
    <property type="match status" value="1"/>
</dbReference>
<gene>
    <name evidence="2" type="ORF">Cyrtocomes_01078</name>
</gene>
<feature type="domain" description="DUF7380" evidence="1">
    <location>
        <begin position="61"/>
        <end position="156"/>
    </location>
</feature>